<protein>
    <submittedName>
        <fullName evidence="1">Uncharacterized protein</fullName>
    </submittedName>
</protein>
<organism evidence="1">
    <name type="scientific">Aspergillus flavus</name>
    <dbReference type="NCBI Taxonomy" id="5059"/>
    <lineage>
        <taxon>Eukaryota</taxon>
        <taxon>Fungi</taxon>
        <taxon>Dikarya</taxon>
        <taxon>Ascomycota</taxon>
        <taxon>Pezizomycotina</taxon>
        <taxon>Eurotiomycetes</taxon>
        <taxon>Eurotiomycetidae</taxon>
        <taxon>Eurotiales</taxon>
        <taxon>Aspergillaceae</taxon>
        <taxon>Aspergillus</taxon>
        <taxon>Aspergillus subgen. Circumdati</taxon>
    </lineage>
</organism>
<proteinExistence type="predicted"/>
<gene>
    <name evidence="1" type="ORF">BDV35DRAFT_363183</name>
</gene>
<dbReference type="EMBL" id="ML734644">
    <property type="protein sequence ID" value="KAB8243368.1"/>
    <property type="molecule type" value="Genomic_DNA"/>
</dbReference>
<reference evidence="1" key="1">
    <citation type="submission" date="2019-04" db="EMBL/GenBank/DDBJ databases">
        <title>Friends and foes A comparative genomics study of 23 Aspergillus species from section Flavi.</title>
        <authorList>
            <consortium name="DOE Joint Genome Institute"/>
            <person name="Kjaerbolling I."/>
            <person name="Vesth T."/>
            <person name="Frisvad J.C."/>
            <person name="Nybo J.L."/>
            <person name="Theobald S."/>
            <person name="Kildgaard S."/>
            <person name="Isbrandt T."/>
            <person name="Kuo A."/>
            <person name="Sato A."/>
            <person name="Lyhne E.K."/>
            <person name="Kogle M.E."/>
            <person name="Wiebenga A."/>
            <person name="Kun R.S."/>
            <person name="Lubbers R.J."/>
            <person name="Makela M.R."/>
            <person name="Barry K."/>
            <person name="Chovatia M."/>
            <person name="Clum A."/>
            <person name="Daum C."/>
            <person name="Haridas S."/>
            <person name="He G."/>
            <person name="LaButti K."/>
            <person name="Lipzen A."/>
            <person name="Mondo S."/>
            <person name="Riley R."/>
            <person name="Salamov A."/>
            <person name="Simmons B.A."/>
            <person name="Magnuson J.K."/>
            <person name="Henrissat B."/>
            <person name="Mortensen U.H."/>
            <person name="Larsen T.O."/>
            <person name="Devries R.P."/>
            <person name="Grigoriev I.V."/>
            <person name="Machida M."/>
            <person name="Baker S.E."/>
            <person name="Andersen M.R."/>
        </authorList>
    </citation>
    <scope>NUCLEOTIDE SEQUENCE [LARGE SCALE GENOMIC DNA]</scope>
    <source>
        <strain evidence="1">CBS 121.62</strain>
    </source>
</reference>
<name>A0A5N6GN52_ASPFL</name>
<sequence>MRSVAAVARIRTAADQSTLGLNRNSARIHARWTVGIPAAQVVVEMDIAVAAIGLAEAVCLGSSRCRRWVVDRGDGVYEPRDIYGDILSVKGPKNGGLGGRWDVTYA</sequence>
<evidence type="ECO:0000313" key="1">
    <source>
        <dbReference type="EMBL" id="KAB8243368.1"/>
    </source>
</evidence>
<dbReference type="AlphaFoldDB" id="A0A5N6GN52"/>
<dbReference type="Proteomes" id="UP000325434">
    <property type="component" value="Unassembled WGS sequence"/>
</dbReference>
<accession>A0A5N6GN52</accession>